<name>A0A8J7L750_9NOST</name>
<dbReference type="InterPro" id="IPR036770">
    <property type="entry name" value="Ankyrin_rpt-contain_sf"/>
</dbReference>
<keyword evidence="5" id="KW-1185">Reference proteome</keyword>
<dbReference type="EMBL" id="JAECZC010000009">
    <property type="protein sequence ID" value="MBH8561968.1"/>
    <property type="molecule type" value="Genomic_DNA"/>
</dbReference>
<comment type="caution">
    <text evidence="4">The sequence shown here is derived from an EMBL/GenBank/DDBJ whole genome shotgun (WGS) entry which is preliminary data.</text>
</comment>
<organism evidence="4 5">
    <name type="scientific">Amazonocrinis nigriterrae CENA67</name>
    <dbReference type="NCBI Taxonomy" id="2794033"/>
    <lineage>
        <taxon>Bacteria</taxon>
        <taxon>Bacillati</taxon>
        <taxon>Cyanobacteriota</taxon>
        <taxon>Cyanophyceae</taxon>
        <taxon>Nostocales</taxon>
        <taxon>Nostocaceae</taxon>
        <taxon>Amazonocrinis</taxon>
        <taxon>Amazonocrinis nigriterrae</taxon>
    </lineage>
</organism>
<reference evidence="4 5" key="1">
    <citation type="journal article" date="2021" name="Int. J. Syst. Evol. Microbiol.">
        <title>Amazonocrinis nigriterrae gen. nov., sp. nov., Atlanticothrix silvestris gen. nov., sp. nov. and Dendronalium phyllosphericum gen. nov., sp. nov., nostocacean cyanobacteria from Brazilian environments.</title>
        <authorList>
            <person name="Alvarenga D.O."/>
            <person name="Andreote A.P.D."/>
            <person name="Branco L.H.Z."/>
            <person name="Delbaje E."/>
            <person name="Cruz R.B."/>
            <person name="Varani A.M."/>
            <person name="Fiore M.F."/>
        </authorList>
    </citation>
    <scope>NUCLEOTIDE SEQUENCE [LARGE SCALE GENOMIC DNA]</scope>
    <source>
        <strain evidence="4 5">CENA67</strain>
    </source>
</reference>
<evidence type="ECO:0000313" key="5">
    <source>
        <dbReference type="Proteomes" id="UP000632766"/>
    </source>
</evidence>
<gene>
    <name evidence="4" type="ORF">I8748_07245</name>
</gene>
<dbReference type="SMART" id="SM00248">
    <property type="entry name" value="ANK"/>
    <property type="match status" value="7"/>
</dbReference>
<proteinExistence type="predicted"/>
<dbReference type="PANTHER" id="PTHR24171">
    <property type="entry name" value="ANKYRIN REPEAT DOMAIN-CONTAINING PROTEIN 39-RELATED"/>
    <property type="match status" value="1"/>
</dbReference>
<dbReference type="PROSITE" id="PS50088">
    <property type="entry name" value="ANK_REPEAT"/>
    <property type="match status" value="3"/>
</dbReference>
<evidence type="ECO:0000256" key="2">
    <source>
        <dbReference type="ARBA" id="ARBA00023043"/>
    </source>
</evidence>
<keyword evidence="2 3" id="KW-0040">ANK repeat</keyword>
<feature type="repeat" description="ANK" evidence="3">
    <location>
        <begin position="160"/>
        <end position="192"/>
    </location>
</feature>
<evidence type="ECO:0000256" key="3">
    <source>
        <dbReference type="PROSITE-ProRule" id="PRU00023"/>
    </source>
</evidence>
<dbReference type="SUPFAM" id="SSF48403">
    <property type="entry name" value="Ankyrin repeat"/>
    <property type="match status" value="1"/>
</dbReference>
<dbReference type="Proteomes" id="UP000632766">
    <property type="component" value="Unassembled WGS sequence"/>
</dbReference>
<dbReference type="Gene3D" id="1.25.40.20">
    <property type="entry name" value="Ankyrin repeat-containing domain"/>
    <property type="match status" value="2"/>
</dbReference>
<feature type="repeat" description="ANK" evidence="3">
    <location>
        <begin position="45"/>
        <end position="77"/>
    </location>
</feature>
<dbReference type="PROSITE" id="PS50297">
    <property type="entry name" value="ANK_REP_REGION"/>
    <property type="match status" value="3"/>
</dbReference>
<evidence type="ECO:0000313" key="4">
    <source>
        <dbReference type="EMBL" id="MBH8561968.1"/>
    </source>
</evidence>
<protein>
    <submittedName>
        <fullName evidence="4">Ankyrin repeat domain-containing protein</fullName>
    </submittedName>
</protein>
<keyword evidence="1" id="KW-0677">Repeat</keyword>
<evidence type="ECO:0000256" key="1">
    <source>
        <dbReference type="ARBA" id="ARBA00022737"/>
    </source>
</evidence>
<dbReference type="Pfam" id="PF12796">
    <property type="entry name" value="Ank_2"/>
    <property type="match status" value="3"/>
</dbReference>
<sequence length="304" mass="32986">MQDTSNFKQKYLLGKALETALKKGDTSSLKQLIQNRININIRLDDEQTSLMEAVRAGDINVVRMLVEAGADVNAQDNSGLSAIWKAAYWGLQEIFDYLAPLTSFDLRQEAQEILPKGLVYRQRADDNFTEDFIASAAIGDSNAVLAAIRQGVNVNAIGSDGTPALVPSAFWGHIPVVKLLLKHGADVNCKTEDEQKTPLIAAAEGTSLARYPTFTSLTTDENQITVIKLLLEMGADINAKTNEGRNALMAVANAGSINSVQLLIRYGAKIDGKDNRVDTALSLAKLAGHTDIVNFLLKTRAKED</sequence>
<accession>A0A8J7L750</accession>
<dbReference type="PANTHER" id="PTHR24171:SF9">
    <property type="entry name" value="ANKYRIN REPEAT DOMAIN-CONTAINING PROTEIN 39"/>
    <property type="match status" value="1"/>
</dbReference>
<dbReference type="RefSeq" id="WP_198123964.1">
    <property type="nucleotide sequence ID" value="NZ_JAECZC010000009.1"/>
</dbReference>
<dbReference type="InterPro" id="IPR002110">
    <property type="entry name" value="Ankyrin_rpt"/>
</dbReference>
<dbReference type="AlphaFoldDB" id="A0A8J7L750"/>
<feature type="repeat" description="ANK" evidence="3">
    <location>
        <begin position="243"/>
        <end position="275"/>
    </location>
</feature>